<proteinExistence type="predicted"/>
<dbReference type="InterPro" id="IPR025640">
    <property type="entry name" value="GYF_2"/>
</dbReference>
<dbReference type="STRING" id="1122156.SAMN02745117_00961"/>
<keyword evidence="1" id="KW-0472">Membrane</keyword>
<dbReference type="AlphaFoldDB" id="A0A1M4X0M2"/>
<accession>A0A1M4X0M2</accession>
<feature type="transmembrane region" description="Helical" evidence="1">
    <location>
        <begin position="132"/>
        <end position="153"/>
    </location>
</feature>
<feature type="transmembrane region" description="Helical" evidence="1">
    <location>
        <begin position="217"/>
        <end position="244"/>
    </location>
</feature>
<organism evidence="3 4">
    <name type="scientific">Lampropedia hyalina DSM 16112</name>
    <dbReference type="NCBI Taxonomy" id="1122156"/>
    <lineage>
        <taxon>Bacteria</taxon>
        <taxon>Pseudomonadati</taxon>
        <taxon>Pseudomonadota</taxon>
        <taxon>Betaproteobacteria</taxon>
        <taxon>Burkholderiales</taxon>
        <taxon>Comamonadaceae</taxon>
        <taxon>Lampropedia</taxon>
    </lineage>
</organism>
<evidence type="ECO:0000313" key="4">
    <source>
        <dbReference type="Proteomes" id="UP000184327"/>
    </source>
</evidence>
<feature type="transmembrane region" description="Helical" evidence="1">
    <location>
        <begin position="99"/>
        <end position="120"/>
    </location>
</feature>
<name>A0A1M4X0M2_9BURK</name>
<evidence type="ECO:0000259" key="2">
    <source>
        <dbReference type="Pfam" id="PF14237"/>
    </source>
</evidence>
<dbReference type="RefSeq" id="WP_073355231.1">
    <property type="nucleotide sequence ID" value="NZ_FQUZ01000008.1"/>
</dbReference>
<dbReference type="Pfam" id="PF14237">
    <property type="entry name" value="GYF_2"/>
    <property type="match status" value="1"/>
</dbReference>
<reference evidence="3 4" key="1">
    <citation type="submission" date="2016-11" db="EMBL/GenBank/DDBJ databases">
        <authorList>
            <person name="Jaros S."/>
            <person name="Januszkiewicz K."/>
            <person name="Wedrychowicz H."/>
        </authorList>
    </citation>
    <scope>NUCLEOTIDE SEQUENCE [LARGE SCALE GENOMIC DNA]</scope>
    <source>
        <strain evidence="3 4">DSM 16112</strain>
    </source>
</reference>
<feature type="transmembrane region" description="Helical" evidence="1">
    <location>
        <begin position="174"/>
        <end position="194"/>
    </location>
</feature>
<dbReference type="OrthoDB" id="8748440at2"/>
<keyword evidence="4" id="KW-1185">Reference proteome</keyword>
<dbReference type="EMBL" id="FQUZ01000008">
    <property type="protein sequence ID" value="SHE87005.1"/>
    <property type="molecule type" value="Genomic_DNA"/>
</dbReference>
<evidence type="ECO:0000256" key="1">
    <source>
        <dbReference type="SAM" id="Phobius"/>
    </source>
</evidence>
<gene>
    <name evidence="3" type="ORF">SAMN02745117_00961</name>
</gene>
<evidence type="ECO:0000313" key="3">
    <source>
        <dbReference type="EMBL" id="SHE87005.1"/>
    </source>
</evidence>
<dbReference type="Proteomes" id="UP000184327">
    <property type="component" value="Unassembled WGS sequence"/>
</dbReference>
<protein>
    <recommendedName>
        <fullName evidence="2">GYF domain-containing protein</fullName>
    </recommendedName>
</protein>
<sequence>MSYSTDNPWFYAVADERRGPVGFADLQALVSTGEITANTLVWSQGMADWTLASNIPELLPSVGLSVATEIPAPAQLPSVQRPPVTTPSRRLRTVKPASFGLWLGLSITAVFFYTLGIAGATMNEEVSAQSSVWIALGAVGLIASTVVGSIYIYRAWLAIQDDDIPSRTTPGKAVGFLFIPLFSLYWMFVALHGWSQDYNRLVSVYEYRDAPKMPEGLFLAFPILALVSIVPVVGVIASLAMIVVGPMVFFHICKAVNYFAAKAGRQGY</sequence>
<keyword evidence="1" id="KW-1133">Transmembrane helix</keyword>
<keyword evidence="1" id="KW-0812">Transmembrane</keyword>
<feature type="domain" description="GYF" evidence="2">
    <location>
        <begin position="9"/>
        <end position="58"/>
    </location>
</feature>